<comment type="caution">
    <text evidence="6">The sequence shown here is derived from an EMBL/GenBank/DDBJ whole genome shotgun (WGS) entry which is preliminary data.</text>
</comment>
<dbReference type="SUPFAM" id="SSF88688">
    <property type="entry name" value="Families 57/38 glycoside transferase middle domain"/>
    <property type="match status" value="1"/>
</dbReference>
<dbReference type="PANTHER" id="PTHR41695">
    <property type="entry name" value="1,4-ALPHA-GLUCAN BRANCHING ENZYME RV3031-RELATED"/>
    <property type="match status" value="1"/>
</dbReference>
<dbReference type="InterPro" id="IPR028995">
    <property type="entry name" value="Glyco_hydro_57/38_cen_sf"/>
</dbReference>
<dbReference type="Pfam" id="PF09210">
    <property type="entry name" value="BE_C"/>
    <property type="match status" value="1"/>
</dbReference>
<dbReference type="Proteomes" id="UP000245523">
    <property type="component" value="Unassembled WGS sequence"/>
</dbReference>
<dbReference type="Gene3D" id="1.20.1430.10">
    <property type="entry name" value="Families 57/38 glycoside transferase, middle domain"/>
    <property type="match status" value="1"/>
</dbReference>
<dbReference type="InterPro" id="IPR015293">
    <property type="entry name" value="BE_C"/>
</dbReference>
<sequence length="521" mass="60612">MSADCHGQLYLLLHAHLPFVRSPRYDRFLEENWLFEALTETYLPLVQTLSRLAEKGVPGTLNLSVSPPLLAMLSDELLLSRYSRHLQKLQELASKELNRLKDDSARLPIAKFYAARILELSELWENRLHRDILSEFASLERRGKLALLTCVGTHPFLPAYQAEPESIRMQLRLTVEAFEHAFGKAPRGVWLPECGFFDGLDKYLAEQNFEYFFMETHGVLLADPAPKYGVFAPMKTPSGLLVLGREQTSSVEVWSRQRGYPGHPEYREFYKDIAKELPREYLGEYFFAGETPIDTGFKYYRITGGEEKELYRPWQAMNLAREHARLFIANREALMAELGPQMTSHRPCVLCPYDAELFGHWWFEGPQFIESLFESAASSQILQLASVNEMQEDSEECEPHRPIFSSWGENGFASVWVNPQVEFVYPKFFKMFAIFKQFKNSAQTEKQKKILAQMERELVLFQASDWAFMIHNHSADGYAEKRLAEHERDFMKLAAMFRGEFEDDKLLQEIMFRDNIFPWIQ</sequence>
<feature type="domain" description="Glycoside hydrolase family 57 N-terminal" evidence="4">
    <location>
        <begin position="11"/>
        <end position="306"/>
    </location>
</feature>
<dbReference type="RefSeq" id="WP_109587073.1">
    <property type="nucleotide sequence ID" value="NZ_JAXEIU010000019.1"/>
</dbReference>
<name>A0ABX5LUH5_9BACT</name>
<dbReference type="Pfam" id="PF03065">
    <property type="entry name" value="Glyco_hydro_57"/>
    <property type="match status" value="1"/>
</dbReference>
<dbReference type="EMBL" id="QGHD01000001">
    <property type="protein sequence ID" value="PWL04110.1"/>
    <property type="molecule type" value="Genomic_DNA"/>
</dbReference>
<proteinExistence type="inferred from homology"/>
<evidence type="ECO:0000259" key="5">
    <source>
        <dbReference type="Pfam" id="PF09210"/>
    </source>
</evidence>
<protein>
    <submittedName>
        <fullName evidence="6">1,4-alpha-glucan branching enzyme</fullName>
    </submittedName>
</protein>
<evidence type="ECO:0000256" key="3">
    <source>
        <dbReference type="RuleBase" id="RU361196"/>
    </source>
</evidence>
<evidence type="ECO:0000256" key="2">
    <source>
        <dbReference type="ARBA" id="ARBA00023277"/>
    </source>
</evidence>
<evidence type="ECO:0000259" key="4">
    <source>
        <dbReference type="Pfam" id="PF03065"/>
    </source>
</evidence>
<comment type="similarity">
    <text evidence="1 3">Belongs to the glycosyl hydrolase 57 family.</text>
</comment>
<dbReference type="SUPFAM" id="SSF88713">
    <property type="entry name" value="Glycoside hydrolase/deacetylase"/>
    <property type="match status" value="1"/>
</dbReference>
<dbReference type="InterPro" id="IPR011330">
    <property type="entry name" value="Glyco_hydro/deAcase_b/a-brl"/>
</dbReference>
<dbReference type="CDD" id="cd10792">
    <property type="entry name" value="GH57N_AmyC_like"/>
    <property type="match status" value="1"/>
</dbReference>
<dbReference type="InterPro" id="IPR027291">
    <property type="entry name" value="Glyco_hydro_38_N_sf"/>
</dbReference>
<evidence type="ECO:0000256" key="1">
    <source>
        <dbReference type="ARBA" id="ARBA00006821"/>
    </source>
</evidence>
<feature type="domain" description="1,4-alpha-glucan branching enzyme C-terminal" evidence="5">
    <location>
        <begin position="430"/>
        <end position="521"/>
    </location>
</feature>
<dbReference type="InterPro" id="IPR037090">
    <property type="entry name" value="57_glycoside_trans_central"/>
</dbReference>
<keyword evidence="2 3" id="KW-0119">Carbohydrate metabolism</keyword>
<reference evidence="6 7" key="1">
    <citation type="submission" date="2018-05" db="EMBL/GenBank/DDBJ databases">
        <title>Animal gut microbial communities from fecal samples from Wisconsin, USA.</title>
        <authorList>
            <person name="Neumann A."/>
        </authorList>
    </citation>
    <scope>NUCLEOTIDE SEQUENCE [LARGE SCALE GENOMIC DNA]</scope>
    <source>
        <strain evidence="6 7">UWS4</strain>
    </source>
</reference>
<dbReference type="Gene3D" id="3.20.110.10">
    <property type="entry name" value="Glycoside hydrolase 38, N terminal domain"/>
    <property type="match status" value="1"/>
</dbReference>
<gene>
    <name evidence="6" type="ORF">B0H50_101121</name>
</gene>
<evidence type="ECO:0000313" key="6">
    <source>
        <dbReference type="EMBL" id="PWL04110.1"/>
    </source>
</evidence>
<accession>A0ABX5LUH5</accession>
<evidence type="ECO:0000313" key="7">
    <source>
        <dbReference type="Proteomes" id="UP000245523"/>
    </source>
</evidence>
<dbReference type="InterPro" id="IPR040042">
    <property type="entry name" value="Branching_enz_MT3115-like"/>
</dbReference>
<organism evidence="6 7">
    <name type="scientific">Hallerella porci</name>
    <dbReference type="NCBI Taxonomy" id="1945871"/>
    <lineage>
        <taxon>Bacteria</taxon>
        <taxon>Pseudomonadati</taxon>
        <taxon>Fibrobacterota</taxon>
        <taxon>Fibrobacteria</taxon>
        <taxon>Fibrobacterales</taxon>
        <taxon>Fibrobacteraceae</taxon>
        <taxon>Hallerella</taxon>
    </lineage>
</organism>
<dbReference type="InterPro" id="IPR004300">
    <property type="entry name" value="Glyco_hydro_57_N"/>
</dbReference>
<keyword evidence="7" id="KW-1185">Reference proteome</keyword>
<dbReference type="PANTHER" id="PTHR41695:SF1">
    <property type="entry name" value="1,4-ALPHA-GLUCAN BRANCHING ENZYME TK1436"/>
    <property type="match status" value="1"/>
</dbReference>